<organism evidence="1 2">
    <name type="scientific">Acaulospora colombiana</name>
    <dbReference type="NCBI Taxonomy" id="27376"/>
    <lineage>
        <taxon>Eukaryota</taxon>
        <taxon>Fungi</taxon>
        <taxon>Fungi incertae sedis</taxon>
        <taxon>Mucoromycota</taxon>
        <taxon>Glomeromycotina</taxon>
        <taxon>Glomeromycetes</taxon>
        <taxon>Diversisporales</taxon>
        <taxon>Acaulosporaceae</taxon>
        <taxon>Acaulospora</taxon>
    </lineage>
</organism>
<protein>
    <submittedName>
        <fullName evidence="1">1243_t:CDS:1</fullName>
    </submittedName>
</protein>
<evidence type="ECO:0000313" key="2">
    <source>
        <dbReference type="Proteomes" id="UP000789525"/>
    </source>
</evidence>
<evidence type="ECO:0000313" key="1">
    <source>
        <dbReference type="EMBL" id="CAG8754268.1"/>
    </source>
</evidence>
<accession>A0ACA9QK95</accession>
<feature type="non-terminal residue" evidence="1">
    <location>
        <position position="1"/>
    </location>
</feature>
<comment type="caution">
    <text evidence="1">The sequence shown here is derived from an EMBL/GenBank/DDBJ whole genome shotgun (WGS) entry which is preliminary data.</text>
</comment>
<reference evidence="1" key="1">
    <citation type="submission" date="2021-06" db="EMBL/GenBank/DDBJ databases">
        <authorList>
            <person name="Kallberg Y."/>
            <person name="Tangrot J."/>
            <person name="Rosling A."/>
        </authorList>
    </citation>
    <scope>NUCLEOTIDE SEQUENCE</scope>
    <source>
        <strain evidence="1">CL356</strain>
    </source>
</reference>
<dbReference type="EMBL" id="CAJVPT010054942">
    <property type="protein sequence ID" value="CAG8754268.1"/>
    <property type="molecule type" value="Genomic_DNA"/>
</dbReference>
<proteinExistence type="predicted"/>
<dbReference type="Proteomes" id="UP000789525">
    <property type="component" value="Unassembled WGS sequence"/>
</dbReference>
<feature type="non-terminal residue" evidence="1">
    <location>
        <position position="186"/>
    </location>
</feature>
<name>A0ACA9QK95_9GLOM</name>
<gene>
    <name evidence="1" type="ORF">ACOLOM_LOCUS12865</name>
</gene>
<keyword evidence="2" id="KW-1185">Reference proteome</keyword>
<sequence>QSDIEASRVFIFTPKEEKYRLSEEREHLTLDAWLLKFGQRGRTARLLNQTSGLVGATFGGPFDVSGTKGESDLVSSERIPALYLAAIGQGLGALELGRWKSLQLRLFSATTWKKSMSMQSFKSLGVSLCKQLSPSLPLGGEHPPAVPRLTSASPLVRHRSSKPNEKKTSTLCRDYGRHIWNANRLI</sequence>